<keyword evidence="9" id="KW-1185">Reference proteome</keyword>
<dbReference type="RefSeq" id="WP_135281933.1">
    <property type="nucleotide sequence ID" value="NZ_SRIO01000009.1"/>
</dbReference>
<feature type="chain" id="PRO_5021242726" evidence="6">
    <location>
        <begin position="19"/>
        <end position="155"/>
    </location>
</feature>
<feature type="signal peptide" evidence="6">
    <location>
        <begin position="1"/>
        <end position="18"/>
    </location>
</feature>
<protein>
    <submittedName>
        <fullName evidence="8">Glycine zipper 2TM domain-containing protein</fullName>
    </submittedName>
</protein>
<evidence type="ECO:0000256" key="6">
    <source>
        <dbReference type="SAM" id="SignalP"/>
    </source>
</evidence>
<dbReference type="PANTHER" id="PTHR35603:SF1">
    <property type="entry name" value="OUTER MEMBRANE LIPOPROTEIN SLYB"/>
    <property type="match status" value="1"/>
</dbReference>
<comment type="caution">
    <text evidence="8">The sequence shown here is derived from an EMBL/GenBank/DDBJ whole genome shotgun (WGS) entry which is preliminary data.</text>
</comment>
<dbReference type="PROSITE" id="PS51257">
    <property type="entry name" value="PROKAR_LIPOPROTEIN"/>
    <property type="match status" value="1"/>
</dbReference>
<evidence type="ECO:0000256" key="4">
    <source>
        <dbReference type="ARBA" id="ARBA00023139"/>
    </source>
</evidence>
<dbReference type="OrthoDB" id="5298161at2"/>
<evidence type="ECO:0000313" key="9">
    <source>
        <dbReference type="Proteomes" id="UP000297890"/>
    </source>
</evidence>
<dbReference type="AlphaFoldDB" id="A0A4Z0FA08"/>
<gene>
    <name evidence="8" type="ORF">E4680_08225</name>
</gene>
<keyword evidence="4" id="KW-0564">Palmitate</keyword>
<sequence length="155" mass="15725">MRRITVTIGGLMALLALAACAPSQSPGVYQRDQAMRAMEVQTGVIENIRGIVIEGNRSVASQVGGAVVGGVLGSTVGSGSGRRVATAAGAAAGTVAGQAIEERASRQEGVELTVRLGDGSVIAVAQAVDPSMAPFMLGERVRVLRAPDGTLRVSR</sequence>
<dbReference type="Proteomes" id="UP000297890">
    <property type="component" value="Unassembled WGS sequence"/>
</dbReference>
<dbReference type="Pfam" id="PF05433">
    <property type="entry name" value="Rick_17kDa_Anti"/>
    <property type="match status" value="1"/>
</dbReference>
<dbReference type="EMBL" id="SRIO01000009">
    <property type="protein sequence ID" value="TFZ82458.1"/>
    <property type="molecule type" value="Genomic_DNA"/>
</dbReference>
<proteinExistence type="predicted"/>
<dbReference type="InterPro" id="IPR008816">
    <property type="entry name" value="Gly_zipper_2TM_dom"/>
</dbReference>
<evidence type="ECO:0000256" key="1">
    <source>
        <dbReference type="ARBA" id="ARBA00004459"/>
    </source>
</evidence>
<keyword evidence="5" id="KW-0449">Lipoprotein</keyword>
<comment type="subcellular location">
    <subcellularLocation>
        <location evidence="1">Cell outer membrane</location>
        <topology evidence="1">Lipid-anchor</topology>
    </subcellularLocation>
</comment>
<evidence type="ECO:0000256" key="3">
    <source>
        <dbReference type="ARBA" id="ARBA00023136"/>
    </source>
</evidence>
<keyword evidence="3" id="KW-0472">Membrane</keyword>
<dbReference type="PANTHER" id="PTHR35603">
    <property type="match status" value="1"/>
</dbReference>
<evidence type="ECO:0000256" key="2">
    <source>
        <dbReference type="ARBA" id="ARBA00022729"/>
    </source>
</evidence>
<evidence type="ECO:0000313" key="8">
    <source>
        <dbReference type="EMBL" id="TFZ82458.1"/>
    </source>
</evidence>
<evidence type="ECO:0000259" key="7">
    <source>
        <dbReference type="Pfam" id="PF05433"/>
    </source>
</evidence>
<accession>A0A4Z0FA08</accession>
<feature type="domain" description="Glycine zipper 2TM" evidence="7">
    <location>
        <begin position="63"/>
        <end position="101"/>
    </location>
</feature>
<evidence type="ECO:0000256" key="5">
    <source>
        <dbReference type="ARBA" id="ARBA00023288"/>
    </source>
</evidence>
<dbReference type="InterPro" id="IPR051407">
    <property type="entry name" value="Bact_OM_lipoprot/Surf_antigen"/>
</dbReference>
<keyword evidence="2 6" id="KW-0732">Signal</keyword>
<reference evidence="8 9" key="1">
    <citation type="journal article" date="2019" name="ISME J.">
        <title>Candidatus Macondimonas diazotrophica, a novel gammaproteobacterial genus dominating crude-oil-contaminated coastal sediments.</title>
        <authorList>
            <person name="Karthikeyan S."/>
            <person name="Konstantinidis K."/>
        </authorList>
    </citation>
    <scope>NUCLEOTIDE SEQUENCE [LARGE SCALE GENOMIC DNA]</scope>
    <source>
        <strain evidence="8 9">KTK01</strain>
    </source>
</reference>
<dbReference type="GO" id="GO:0009279">
    <property type="term" value="C:cell outer membrane"/>
    <property type="evidence" value="ECO:0007669"/>
    <property type="project" value="UniProtKB-SubCell"/>
</dbReference>
<name>A0A4Z0FA08_9GAMM</name>
<organism evidence="8 9">
    <name type="scientific">Candidatus Macondimonas diazotrophica</name>
    <dbReference type="NCBI Taxonomy" id="2305248"/>
    <lineage>
        <taxon>Bacteria</taxon>
        <taxon>Pseudomonadati</taxon>
        <taxon>Pseudomonadota</taxon>
        <taxon>Gammaproteobacteria</taxon>
        <taxon>Chromatiales</taxon>
        <taxon>Ectothiorhodospiraceae</taxon>
        <taxon>Candidatus Macondimonas</taxon>
    </lineage>
</organism>